<organism evidence="2 3">
    <name type="scientific">Actinomadura algeriensis</name>
    <dbReference type="NCBI Taxonomy" id="1679523"/>
    <lineage>
        <taxon>Bacteria</taxon>
        <taxon>Bacillati</taxon>
        <taxon>Actinomycetota</taxon>
        <taxon>Actinomycetes</taxon>
        <taxon>Streptosporangiales</taxon>
        <taxon>Thermomonosporaceae</taxon>
        <taxon>Actinomadura</taxon>
    </lineage>
</organism>
<keyword evidence="1" id="KW-0812">Transmembrane</keyword>
<protein>
    <submittedName>
        <fullName evidence="2">Uncharacterized protein</fullName>
    </submittedName>
</protein>
<accession>A0ABR9JNU9</accession>
<proteinExistence type="predicted"/>
<dbReference type="EMBL" id="JADBDZ010000001">
    <property type="protein sequence ID" value="MBE1532183.1"/>
    <property type="molecule type" value="Genomic_DNA"/>
</dbReference>
<sequence>MRPWKIAASVAGLVFFALLVKEYPAMKRYIKMERM</sequence>
<name>A0ABR9JNU9_9ACTN</name>
<comment type="caution">
    <text evidence="2">The sequence shown here is derived from an EMBL/GenBank/DDBJ whole genome shotgun (WGS) entry which is preliminary data.</text>
</comment>
<feature type="transmembrane region" description="Helical" evidence="1">
    <location>
        <begin position="6"/>
        <end position="25"/>
    </location>
</feature>
<evidence type="ECO:0000256" key="1">
    <source>
        <dbReference type="SAM" id="Phobius"/>
    </source>
</evidence>
<keyword evidence="1" id="KW-0472">Membrane</keyword>
<evidence type="ECO:0000313" key="3">
    <source>
        <dbReference type="Proteomes" id="UP000627838"/>
    </source>
</evidence>
<dbReference type="Proteomes" id="UP000627838">
    <property type="component" value="Unassembled WGS sequence"/>
</dbReference>
<keyword evidence="3" id="KW-1185">Reference proteome</keyword>
<gene>
    <name evidence="2" type="ORF">H4W34_002016</name>
</gene>
<evidence type="ECO:0000313" key="2">
    <source>
        <dbReference type="EMBL" id="MBE1532183.1"/>
    </source>
</evidence>
<keyword evidence="1" id="KW-1133">Transmembrane helix</keyword>
<reference evidence="2 3" key="1">
    <citation type="submission" date="2020-10" db="EMBL/GenBank/DDBJ databases">
        <title>Sequencing the genomes of 1000 actinobacteria strains.</title>
        <authorList>
            <person name="Klenk H.-P."/>
        </authorList>
    </citation>
    <scope>NUCLEOTIDE SEQUENCE [LARGE SCALE GENOMIC DNA]</scope>
    <source>
        <strain evidence="2 3">DSM 46744</strain>
    </source>
</reference>